<proteinExistence type="predicted"/>
<sequence>MRKGLKLTGGSFAGKNIKVPAKGVRPATNLVREAIFSTLFSFFENGVSRLNVLDLFAGTGSLGFEALSRGASGVTFVDSGKESVRSIRINLEDLGFKGEVIWNNVIRFLKINRALSYDLIFMDPPYRYKRCPEVVDLLKQALGAQFASVLVYERSYEKELPGFGDDNEILKRKKYGQSELLYYRI</sequence>
<dbReference type="Gene3D" id="3.40.50.150">
    <property type="entry name" value="Vaccinia Virus protein VP39"/>
    <property type="match status" value="1"/>
</dbReference>
<dbReference type="GO" id="GO:0031167">
    <property type="term" value="P:rRNA methylation"/>
    <property type="evidence" value="ECO:0007669"/>
    <property type="project" value="InterPro"/>
</dbReference>
<dbReference type="SUPFAM" id="SSF53335">
    <property type="entry name" value="S-adenosyl-L-methionine-dependent methyltransferases"/>
    <property type="match status" value="1"/>
</dbReference>
<protein>
    <recommendedName>
        <fullName evidence="4">16S rRNA (Guanine(966)-N(2))-methyltransferase RsmD</fullName>
    </recommendedName>
</protein>
<dbReference type="PROSITE" id="PS00092">
    <property type="entry name" value="N6_MTASE"/>
    <property type="match status" value="1"/>
</dbReference>
<dbReference type="InterPro" id="IPR029063">
    <property type="entry name" value="SAM-dependent_MTases_sf"/>
</dbReference>
<evidence type="ECO:0008006" key="4">
    <source>
        <dbReference type="Google" id="ProtNLM"/>
    </source>
</evidence>
<dbReference type="NCBIfam" id="TIGR00095">
    <property type="entry name" value="16S rRNA (guanine(966)-N(2))-methyltransferase RsmD"/>
    <property type="match status" value="1"/>
</dbReference>
<dbReference type="Pfam" id="PF03602">
    <property type="entry name" value="Cons_hypoth95"/>
    <property type="match status" value="1"/>
</dbReference>
<dbReference type="InterPro" id="IPR002052">
    <property type="entry name" value="DNA_methylase_N6_adenine_CS"/>
</dbReference>
<dbReference type="GO" id="GO:0003676">
    <property type="term" value="F:nucleic acid binding"/>
    <property type="evidence" value="ECO:0007669"/>
    <property type="project" value="InterPro"/>
</dbReference>
<dbReference type="InterPro" id="IPR004398">
    <property type="entry name" value="RNA_MeTrfase_RsmD"/>
</dbReference>
<keyword evidence="1" id="KW-0489">Methyltransferase</keyword>
<gene>
    <name evidence="3" type="ORF">LCGC14_2405550</name>
</gene>
<dbReference type="AlphaFoldDB" id="A0A0F9BU10"/>
<reference evidence="3" key="1">
    <citation type="journal article" date="2015" name="Nature">
        <title>Complex archaea that bridge the gap between prokaryotes and eukaryotes.</title>
        <authorList>
            <person name="Spang A."/>
            <person name="Saw J.H."/>
            <person name="Jorgensen S.L."/>
            <person name="Zaremba-Niedzwiedzka K."/>
            <person name="Martijn J."/>
            <person name="Lind A.E."/>
            <person name="van Eijk R."/>
            <person name="Schleper C."/>
            <person name="Guy L."/>
            <person name="Ettema T.J."/>
        </authorList>
    </citation>
    <scope>NUCLEOTIDE SEQUENCE</scope>
</reference>
<dbReference type="PANTHER" id="PTHR43542:SF1">
    <property type="entry name" value="METHYLTRANSFERASE"/>
    <property type="match status" value="1"/>
</dbReference>
<dbReference type="PANTHER" id="PTHR43542">
    <property type="entry name" value="METHYLTRANSFERASE"/>
    <property type="match status" value="1"/>
</dbReference>
<dbReference type="PIRSF" id="PIRSF004553">
    <property type="entry name" value="CHP00095"/>
    <property type="match status" value="1"/>
</dbReference>
<dbReference type="GO" id="GO:0008168">
    <property type="term" value="F:methyltransferase activity"/>
    <property type="evidence" value="ECO:0007669"/>
    <property type="project" value="UniProtKB-KW"/>
</dbReference>
<dbReference type="EMBL" id="LAZR01036222">
    <property type="protein sequence ID" value="KKL25415.1"/>
    <property type="molecule type" value="Genomic_DNA"/>
</dbReference>
<organism evidence="3">
    <name type="scientific">marine sediment metagenome</name>
    <dbReference type="NCBI Taxonomy" id="412755"/>
    <lineage>
        <taxon>unclassified sequences</taxon>
        <taxon>metagenomes</taxon>
        <taxon>ecological metagenomes</taxon>
    </lineage>
</organism>
<name>A0A0F9BU10_9ZZZZ</name>
<dbReference type="CDD" id="cd02440">
    <property type="entry name" value="AdoMet_MTases"/>
    <property type="match status" value="1"/>
</dbReference>
<evidence type="ECO:0000313" key="3">
    <source>
        <dbReference type="EMBL" id="KKL25415.1"/>
    </source>
</evidence>
<evidence type="ECO:0000256" key="2">
    <source>
        <dbReference type="ARBA" id="ARBA00022679"/>
    </source>
</evidence>
<accession>A0A0F9BU10</accession>
<keyword evidence="2" id="KW-0808">Transferase</keyword>
<comment type="caution">
    <text evidence="3">The sequence shown here is derived from an EMBL/GenBank/DDBJ whole genome shotgun (WGS) entry which is preliminary data.</text>
</comment>
<evidence type="ECO:0000256" key="1">
    <source>
        <dbReference type="ARBA" id="ARBA00022603"/>
    </source>
</evidence>